<name>A0A1X6NH80_9APHY</name>
<proteinExistence type="inferred from homology"/>
<dbReference type="AlphaFoldDB" id="A0A1X6NH80"/>
<feature type="compositionally biased region" description="Low complexity" evidence="4">
    <location>
        <begin position="974"/>
        <end position="987"/>
    </location>
</feature>
<keyword evidence="3" id="KW-0175">Coiled coil</keyword>
<protein>
    <recommendedName>
        <fullName evidence="2">Autophagy-related protein 14</fullName>
    </recommendedName>
</protein>
<keyword evidence="6" id="KW-1185">Reference proteome</keyword>
<feature type="compositionally biased region" description="Basic and acidic residues" evidence="4">
    <location>
        <begin position="1002"/>
        <end position="1017"/>
    </location>
</feature>
<feature type="compositionally biased region" description="Low complexity" evidence="4">
    <location>
        <begin position="321"/>
        <end position="339"/>
    </location>
</feature>
<feature type="compositionally biased region" description="Acidic residues" evidence="4">
    <location>
        <begin position="543"/>
        <end position="553"/>
    </location>
</feature>
<feature type="compositionally biased region" description="Polar residues" evidence="4">
    <location>
        <begin position="200"/>
        <end position="232"/>
    </location>
</feature>
<feature type="compositionally biased region" description="Low complexity" evidence="4">
    <location>
        <begin position="918"/>
        <end position="933"/>
    </location>
</feature>
<dbReference type="PANTHER" id="PTHR15157">
    <property type="entry name" value="UV RADIATION RESISTANCE-ASSOCIATED GENE PROTEIN"/>
    <property type="match status" value="1"/>
</dbReference>
<dbReference type="GO" id="GO:0032991">
    <property type="term" value="C:protein-containing complex"/>
    <property type="evidence" value="ECO:0007669"/>
    <property type="project" value="UniProtKB-ARBA"/>
</dbReference>
<dbReference type="GO" id="GO:0035493">
    <property type="term" value="P:SNARE complex assembly"/>
    <property type="evidence" value="ECO:0007669"/>
    <property type="project" value="TreeGrafter"/>
</dbReference>
<gene>
    <name evidence="5" type="ORF">POSPLADRAFT_1051995</name>
</gene>
<dbReference type="GeneID" id="36325178"/>
<dbReference type="GO" id="GO:0005768">
    <property type="term" value="C:endosome"/>
    <property type="evidence" value="ECO:0007669"/>
    <property type="project" value="TreeGrafter"/>
</dbReference>
<feature type="compositionally biased region" description="Polar residues" evidence="4">
    <location>
        <begin position="249"/>
        <end position="265"/>
    </location>
</feature>
<dbReference type="Proteomes" id="UP000194127">
    <property type="component" value="Unassembled WGS sequence"/>
</dbReference>
<comment type="similarity">
    <text evidence="1">Belongs to the ATG14 family.</text>
</comment>
<evidence type="ECO:0000256" key="4">
    <source>
        <dbReference type="SAM" id="MobiDB-lite"/>
    </source>
</evidence>
<dbReference type="EMBL" id="KZ110591">
    <property type="protein sequence ID" value="OSX67882.1"/>
    <property type="molecule type" value="Genomic_DNA"/>
</dbReference>
<evidence type="ECO:0000256" key="3">
    <source>
        <dbReference type="ARBA" id="ARBA00023054"/>
    </source>
</evidence>
<dbReference type="OrthoDB" id="72772at2759"/>
<feature type="compositionally biased region" description="Polar residues" evidence="4">
    <location>
        <begin position="340"/>
        <end position="364"/>
    </location>
</feature>
<dbReference type="RefSeq" id="XP_024344676.1">
    <property type="nucleotide sequence ID" value="XM_024480228.1"/>
</dbReference>
<feature type="region of interest" description="Disordered" evidence="4">
    <location>
        <begin position="73"/>
        <end position="147"/>
    </location>
</feature>
<feature type="compositionally biased region" description="Low complexity" evidence="4">
    <location>
        <begin position="1033"/>
        <end position="1055"/>
    </location>
</feature>
<dbReference type="InterPro" id="IPR018791">
    <property type="entry name" value="UV_resistance/autophagy_Atg14"/>
</dbReference>
<feature type="compositionally biased region" description="Low complexity" evidence="4">
    <location>
        <begin position="78"/>
        <end position="88"/>
    </location>
</feature>
<evidence type="ECO:0000313" key="6">
    <source>
        <dbReference type="Proteomes" id="UP000194127"/>
    </source>
</evidence>
<feature type="compositionally biased region" description="Basic and acidic residues" evidence="4">
    <location>
        <begin position="235"/>
        <end position="248"/>
    </location>
</feature>
<sequence length="1079" mass="116121">MRGSMSMNPPEGGLDVPNPRRIRHITSIQVRNLTPFPIRDAFASALKQPSEQPQFTPQGHFSDDVDVTIGRKRARKMSSTSSLALSGSKIADDPPHENGSPGDFRRRDSSRVSASNTSQSAVSSSPTSARRTSTVRPPYRQRTISVASSSFSYDGDLREVSAPGRAPVPDLLVDTSQTGLEKVLQSRLVEAFLTITLPDTASPGSNLDTSHNAQQEGSAIQPPRASTSQANMKSLPRERALTAVRKPDSTVNTTPRRSTVTSSAKPASPRPTTPSRLTSNPTPSRSEHSTMHNKSLSKSPSFTNGRTLKSPSTPPAHKQRLPIPSSMNSPPLSPSSLKSEQLTASGSLSPRLSSTVDLPSTSTDEQLHVPDHISPIHRPSTNPTFRIDARFGGEFVPNADLSGSRMRLEVWGHVKRGLGWASVRETDAKGKGKQRELNEPRELEWRVLEGWDVDLGDLVPLPADLASHPSHLPSNTLLISLSPPGKTYYLPVPASHLHSPLPPSFNSGYSSDPESGPRKAKVSGEVIPGENTRQASERLEDKADAEELDEAEEYASSMRKGKRRTASWQDLLRLINLQTCIIDTQQSLSEVVREIDKTVTHPGAGTLHREVSERAAWVGQLHDETSSVLAESETLRAQISARKEDLRRRRELLALARDANESDCRAEAEREEDLVEERQRLDLLRSQIGPMRSVLITTLSFIFPIELVSPPDLLFTVLDVPLPIPLAQTDPAPPLSLPAHKEVTEDAVATALGYAAQVVQLLAAYMGKGLVYPVTCVGSRSLIKDGISAMVGPRMFPLFTRGVDTYRFEYGVFLLNKDIEILMSDRNLRALDIRHTLPNLKNLLLTLTDSEGKRPPQRFSMASSVSISSLRSPILTASSLPTPIPDTAGSSSNVKTSTALQPDGLPATGSDAHESDSPPRSGATTPTASTPDPAARKARAFLDLSPLAGFLRVRYPSSSRPSVRSVPEVPENAAARDAGAAGANGDAVQSTSGGDAGEDEEDRRTIRGRSDTLRGRSDTLLGAPEEEGKVGVDADVNANANGDGNVHAAHGNGAAEKLSAEDGREHDAPPPGVFVGGVN</sequence>
<reference evidence="5 6" key="1">
    <citation type="submission" date="2017-04" db="EMBL/GenBank/DDBJ databases">
        <title>Genome Sequence of the Model Brown-Rot Fungus Postia placenta SB12.</title>
        <authorList>
            <consortium name="DOE Joint Genome Institute"/>
            <person name="Gaskell J."/>
            <person name="Kersten P."/>
            <person name="Larrondo L.F."/>
            <person name="Canessa P."/>
            <person name="Martinez D."/>
            <person name="Hibbett D."/>
            <person name="Schmoll M."/>
            <person name="Kubicek C.P."/>
            <person name="Martinez A.T."/>
            <person name="Yadav J."/>
            <person name="Master E."/>
            <person name="Magnuson J.K."/>
            <person name="James T."/>
            <person name="Yaver D."/>
            <person name="Berka R."/>
            <person name="Labutti K."/>
            <person name="Lipzen A."/>
            <person name="Aerts A."/>
            <person name="Barry K."/>
            <person name="Henrissat B."/>
            <person name="Blanchette R."/>
            <person name="Grigoriev I."/>
            <person name="Cullen D."/>
        </authorList>
    </citation>
    <scope>NUCLEOTIDE SEQUENCE [LARGE SCALE GENOMIC DNA]</scope>
    <source>
        <strain evidence="5 6">MAD-698-R-SB12</strain>
    </source>
</reference>
<dbReference type="STRING" id="670580.A0A1X6NH80"/>
<organism evidence="5 6">
    <name type="scientific">Postia placenta MAD-698-R-SB12</name>
    <dbReference type="NCBI Taxonomy" id="670580"/>
    <lineage>
        <taxon>Eukaryota</taxon>
        <taxon>Fungi</taxon>
        <taxon>Dikarya</taxon>
        <taxon>Basidiomycota</taxon>
        <taxon>Agaricomycotina</taxon>
        <taxon>Agaricomycetes</taxon>
        <taxon>Polyporales</taxon>
        <taxon>Adustoporiaceae</taxon>
        <taxon>Rhodonia</taxon>
    </lineage>
</organism>
<feature type="region of interest" description="Disordered" evidence="4">
    <location>
        <begin position="878"/>
        <end position="934"/>
    </location>
</feature>
<feature type="compositionally biased region" description="Polar residues" evidence="4">
    <location>
        <begin position="292"/>
        <end position="311"/>
    </location>
</feature>
<evidence type="ECO:0000313" key="5">
    <source>
        <dbReference type="EMBL" id="OSX67882.1"/>
    </source>
</evidence>
<feature type="region of interest" description="Disordered" evidence="4">
    <location>
        <begin position="503"/>
        <end position="560"/>
    </location>
</feature>
<feature type="compositionally biased region" description="Polar residues" evidence="4">
    <location>
        <begin position="888"/>
        <end position="900"/>
    </location>
</feature>
<evidence type="ECO:0000256" key="1">
    <source>
        <dbReference type="ARBA" id="ARBA00009574"/>
    </source>
</evidence>
<feature type="region of interest" description="Disordered" evidence="4">
    <location>
        <begin position="974"/>
        <end position="1079"/>
    </location>
</feature>
<dbReference type="GO" id="GO:0000323">
    <property type="term" value="C:lytic vacuole"/>
    <property type="evidence" value="ECO:0007669"/>
    <property type="project" value="TreeGrafter"/>
</dbReference>
<evidence type="ECO:0000256" key="2">
    <source>
        <dbReference type="ARBA" id="ARBA00013807"/>
    </source>
</evidence>
<feature type="compositionally biased region" description="Polar residues" evidence="4">
    <location>
        <begin position="273"/>
        <end position="284"/>
    </location>
</feature>
<dbReference type="GO" id="GO:0000149">
    <property type="term" value="F:SNARE binding"/>
    <property type="evidence" value="ECO:0007669"/>
    <property type="project" value="TreeGrafter"/>
</dbReference>
<dbReference type="Pfam" id="PF10186">
    <property type="entry name" value="ATG14"/>
    <property type="match status" value="1"/>
</dbReference>
<feature type="compositionally biased region" description="Basic and acidic residues" evidence="4">
    <location>
        <begin position="1058"/>
        <end position="1068"/>
    </location>
</feature>
<feature type="region of interest" description="Disordered" evidence="4">
    <location>
        <begin position="200"/>
        <end position="382"/>
    </location>
</feature>
<dbReference type="PANTHER" id="PTHR15157:SF5">
    <property type="entry name" value="UV RADIATION RESISTANCE-ASSOCIATED GENE PROTEIN"/>
    <property type="match status" value="1"/>
</dbReference>
<feature type="compositionally biased region" description="Low complexity" evidence="4">
    <location>
        <begin position="112"/>
        <end position="138"/>
    </location>
</feature>
<accession>A0A1X6NH80</accession>